<dbReference type="EMBL" id="GGEC01004833">
    <property type="protein sequence ID" value="MBW85316.1"/>
    <property type="molecule type" value="Transcribed_RNA"/>
</dbReference>
<name>A0A2P2IVR3_RHIMU</name>
<proteinExistence type="predicted"/>
<accession>A0A2P2IVR3</accession>
<dbReference type="AlphaFoldDB" id="A0A2P2IVR3"/>
<reference evidence="1" key="1">
    <citation type="submission" date="2018-02" db="EMBL/GenBank/DDBJ databases">
        <title>Rhizophora mucronata_Transcriptome.</title>
        <authorList>
            <person name="Meera S.P."/>
            <person name="Sreeshan A."/>
            <person name="Augustine A."/>
        </authorList>
    </citation>
    <scope>NUCLEOTIDE SEQUENCE</scope>
    <source>
        <tissue evidence="1">Leaf</tissue>
    </source>
</reference>
<protein>
    <submittedName>
        <fullName evidence="1">Uncharacterized protein</fullName>
    </submittedName>
</protein>
<sequence>MLGFSVSIFLLLHDLCCLVFCFNCLLRVNDKCAYF</sequence>
<evidence type="ECO:0000313" key="1">
    <source>
        <dbReference type="EMBL" id="MBW85316.1"/>
    </source>
</evidence>
<organism evidence="1">
    <name type="scientific">Rhizophora mucronata</name>
    <name type="common">Asiatic mangrove</name>
    <dbReference type="NCBI Taxonomy" id="61149"/>
    <lineage>
        <taxon>Eukaryota</taxon>
        <taxon>Viridiplantae</taxon>
        <taxon>Streptophyta</taxon>
        <taxon>Embryophyta</taxon>
        <taxon>Tracheophyta</taxon>
        <taxon>Spermatophyta</taxon>
        <taxon>Magnoliopsida</taxon>
        <taxon>eudicotyledons</taxon>
        <taxon>Gunneridae</taxon>
        <taxon>Pentapetalae</taxon>
        <taxon>rosids</taxon>
        <taxon>fabids</taxon>
        <taxon>Malpighiales</taxon>
        <taxon>Rhizophoraceae</taxon>
        <taxon>Rhizophora</taxon>
    </lineage>
</organism>